<gene>
    <name evidence="2" type="ORF">DL89DRAFT_52634</name>
</gene>
<reference evidence="2 3" key="1">
    <citation type="submission" date="2016-07" db="EMBL/GenBank/DDBJ databases">
        <title>Pervasive Adenine N6-methylation of Active Genes in Fungi.</title>
        <authorList>
            <consortium name="DOE Joint Genome Institute"/>
            <person name="Mondo S.J."/>
            <person name="Dannebaum R.O."/>
            <person name="Kuo R.C."/>
            <person name="Labutti K."/>
            <person name="Haridas S."/>
            <person name="Kuo A."/>
            <person name="Salamov A."/>
            <person name="Ahrendt S.R."/>
            <person name="Lipzen A."/>
            <person name="Sullivan W."/>
            <person name="Andreopoulos W.B."/>
            <person name="Clum A."/>
            <person name="Lindquist E."/>
            <person name="Daum C."/>
            <person name="Ramamoorthy G.K."/>
            <person name="Gryganskyi A."/>
            <person name="Culley D."/>
            <person name="Magnuson J.K."/>
            <person name="James T.Y."/>
            <person name="O'Malley M.A."/>
            <person name="Stajich J.E."/>
            <person name="Spatafora J.W."/>
            <person name="Visel A."/>
            <person name="Grigoriev I.V."/>
        </authorList>
    </citation>
    <scope>NUCLEOTIDE SEQUENCE [LARGE SCALE GENOMIC DNA]</scope>
    <source>
        <strain evidence="2 3">ATCC 12442</strain>
    </source>
</reference>
<protein>
    <recommendedName>
        <fullName evidence="4">OCRE domain-containing protein</fullName>
    </recommendedName>
</protein>
<dbReference type="AlphaFoldDB" id="A0A1Y1W0X2"/>
<evidence type="ECO:0000256" key="1">
    <source>
        <dbReference type="SAM" id="MobiDB-lite"/>
    </source>
</evidence>
<evidence type="ECO:0000313" key="3">
    <source>
        <dbReference type="Proteomes" id="UP000193922"/>
    </source>
</evidence>
<proteinExistence type="predicted"/>
<dbReference type="OrthoDB" id="8918678at2759"/>
<dbReference type="EMBL" id="MCFD01000013">
    <property type="protein sequence ID" value="ORX67132.1"/>
    <property type="molecule type" value="Genomic_DNA"/>
</dbReference>
<feature type="region of interest" description="Disordered" evidence="1">
    <location>
        <begin position="641"/>
        <end position="678"/>
    </location>
</feature>
<name>A0A1Y1W0X2_9FUNG</name>
<feature type="compositionally biased region" description="Basic residues" evidence="1">
    <location>
        <begin position="649"/>
        <end position="663"/>
    </location>
</feature>
<evidence type="ECO:0008006" key="4">
    <source>
        <dbReference type="Google" id="ProtNLM"/>
    </source>
</evidence>
<feature type="region of interest" description="Disordered" evidence="1">
    <location>
        <begin position="1"/>
        <end position="94"/>
    </location>
</feature>
<feature type="compositionally biased region" description="Low complexity" evidence="1">
    <location>
        <begin position="48"/>
        <end position="68"/>
    </location>
</feature>
<dbReference type="GeneID" id="63808424"/>
<sequence>MSYHPQTAPVRPPSRRGTPSADGPIPFFGGQDASSSGAEFFSSMDGSTQHAAIQQTQFQQYGQQPYTAPFASHGVPPRSATAGPAEYQQYGQQADPYRSASVVYPGYGTQYGYEQNNAAPDGAAFFDQLAGESQQAAPADQNGYYAQYSQAAAQQPAYAGYAETADPAVSGATAQVQQAAVEPIYDEAMGQYYDPQSGQYYDNDSGTWYYPQAAAGYGTEYTQTTQEYNPPAVAPATAGGGGVPDATATAGYAQPAQPEVADGAAFFDNLGDADTDASVQHADYSMGLAQQPVTAVPTVPVAAEAVGEAAVATHAESSIGVATQVAADSTGDAVVDPAEAFDAIISRSVQSPPVQVEAVSAAAPAPSAPENVRQMTSDPADIFDTAVHQSVQTQPPATETVSAAEIPATVAPESALLETSDPADIFDAAISQSTHSQPAAVAAEIAPAAEIPVAVAAESALLETSDPAAIFDAAISESQPVQHIAEPHLEPAQQQQLPAAGPVVEIEQVSPEPAGTLDLEAVTAEQAHQATEPAAIERKSVGVVDIQKVPSDPAEIFDAAISQPQPVAAEEPAPLQPADVPPPITHEDALVADAGQQASQLSRESTVEAELPVSAASTEQSQSIAATETVSEIAPPAAWISTLSSPTARQRRRPRSRWRRSRRALASLRCRAKRRGAR</sequence>
<accession>A0A1Y1W0X2</accession>
<dbReference type="RefSeq" id="XP_040741054.1">
    <property type="nucleotide sequence ID" value="XM_040891776.1"/>
</dbReference>
<comment type="caution">
    <text evidence="2">The sequence shown here is derived from an EMBL/GenBank/DDBJ whole genome shotgun (WGS) entry which is preliminary data.</text>
</comment>
<organism evidence="2 3">
    <name type="scientific">Linderina pennispora</name>
    <dbReference type="NCBI Taxonomy" id="61395"/>
    <lineage>
        <taxon>Eukaryota</taxon>
        <taxon>Fungi</taxon>
        <taxon>Fungi incertae sedis</taxon>
        <taxon>Zoopagomycota</taxon>
        <taxon>Kickxellomycotina</taxon>
        <taxon>Kickxellomycetes</taxon>
        <taxon>Kickxellales</taxon>
        <taxon>Kickxellaceae</taxon>
        <taxon>Linderina</taxon>
    </lineage>
</organism>
<dbReference type="Proteomes" id="UP000193922">
    <property type="component" value="Unassembled WGS sequence"/>
</dbReference>
<feature type="region of interest" description="Disordered" evidence="1">
    <location>
        <begin position="566"/>
        <end position="585"/>
    </location>
</feature>
<keyword evidence="3" id="KW-1185">Reference proteome</keyword>
<evidence type="ECO:0000313" key="2">
    <source>
        <dbReference type="EMBL" id="ORX67132.1"/>
    </source>
</evidence>
<feature type="compositionally biased region" description="Low complexity" evidence="1">
    <location>
        <begin position="566"/>
        <end position="578"/>
    </location>
</feature>